<dbReference type="InterPro" id="IPR011006">
    <property type="entry name" value="CheY-like_superfamily"/>
</dbReference>
<sequence length="201" mass="23294">MGLKMNKSSSKILIIDDSVTPEDYRVKDLKFDYEDVLVLNTPDSAVEFIYNNLDERFIAVLDYSFAKDIHTGKYVLDMIRDKTQLLPVILWTAYDDDVKEYPEFINQGTFAVVAKANYDLLREKIKEADEKLSNSVDGALEEWISHHSGSDRYNSFLVSSSGEKLSLDQILSEIRMQTETGRYFEKILIKLTIDRLMRKEK</sequence>
<dbReference type="RefSeq" id="WP_150905761.1">
    <property type="nucleotide sequence ID" value="NZ_VTWT01000013.1"/>
</dbReference>
<reference evidence="1 2" key="1">
    <citation type="submission" date="2019-09" db="EMBL/GenBank/DDBJ databases">
        <title>Genome sequence of Adhaeribacter sp. M2.</title>
        <authorList>
            <person name="Srinivasan S."/>
        </authorList>
    </citation>
    <scope>NUCLEOTIDE SEQUENCE [LARGE SCALE GENOMIC DNA]</scope>
    <source>
        <strain evidence="1 2">M2</strain>
    </source>
</reference>
<dbReference type="EMBL" id="VTWT01000013">
    <property type="protein sequence ID" value="KAA9325170.1"/>
    <property type="molecule type" value="Genomic_DNA"/>
</dbReference>
<evidence type="ECO:0000313" key="1">
    <source>
        <dbReference type="EMBL" id="KAA9325170.1"/>
    </source>
</evidence>
<dbReference type="Proteomes" id="UP000326570">
    <property type="component" value="Unassembled WGS sequence"/>
</dbReference>
<organism evidence="1 2">
    <name type="scientific">Adhaeribacter soli</name>
    <dbReference type="NCBI Taxonomy" id="2607655"/>
    <lineage>
        <taxon>Bacteria</taxon>
        <taxon>Pseudomonadati</taxon>
        <taxon>Bacteroidota</taxon>
        <taxon>Cytophagia</taxon>
        <taxon>Cytophagales</taxon>
        <taxon>Hymenobacteraceae</taxon>
        <taxon>Adhaeribacter</taxon>
    </lineage>
</organism>
<name>A0A5N1INV6_9BACT</name>
<dbReference type="SUPFAM" id="SSF52172">
    <property type="entry name" value="CheY-like"/>
    <property type="match status" value="1"/>
</dbReference>
<accession>A0A5N1INV6</accession>
<comment type="caution">
    <text evidence="1">The sequence shown here is derived from an EMBL/GenBank/DDBJ whole genome shotgun (WGS) entry which is preliminary data.</text>
</comment>
<keyword evidence="2" id="KW-1185">Reference proteome</keyword>
<gene>
    <name evidence="1" type="ORF">F0P94_18235</name>
</gene>
<protein>
    <submittedName>
        <fullName evidence="1">Response regulator</fullName>
    </submittedName>
</protein>
<dbReference type="Gene3D" id="3.40.50.2300">
    <property type="match status" value="1"/>
</dbReference>
<dbReference type="AlphaFoldDB" id="A0A5N1INV6"/>
<proteinExistence type="predicted"/>
<evidence type="ECO:0000313" key="2">
    <source>
        <dbReference type="Proteomes" id="UP000326570"/>
    </source>
</evidence>